<evidence type="ECO:0000313" key="3">
    <source>
        <dbReference type="Proteomes" id="UP000181897"/>
    </source>
</evidence>
<reference evidence="2 3" key="1">
    <citation type="submission" date="2016-11" db="EMBL/GenBank/DDBJ databases">
        <title>Complete genome sequence of Sulfitobacter sp. AM1-D1, a toxic bacteria associated with marine dinoflagellate Alexandrium minutum in East China Sea.</title>
        <authorList>
            <person name="Yang Q."/>
            <person name="Zhang X."/>
            <person name="Tian X."/>
        </authorList>
    </citation>
    <scope>NUCLEOTIDE SEQUENCE [LARGE SCALE GENOMIC DNA]</scope>
    <source>
        <strain evidence="2 3">AM1-D1</strain>
    </source>
</reference>
<feature type="transmembrane region" description="Helical" evidence="1">
    <location>
        <begin position="175"/>
        <end position="196"/>
    </location>
</feature>
<dbReference type="EMBL" id="CP018076">
    <property type="protein sequence ID" value="APE44800.1"/>
    <property type="molecule type" value="Genomic_DNA"/>
</dbReference>
<feature type="transmembrane region" description="Helical" evidence="1">
    <location>
        <begin position="109"/>
        <end position="129"/>
    </location>
</feature>
<dbReference type="RefSeq" id="WP_071973146.1">
    <property type="nucleotide sequence ID" value="NZ_CP018076.1"/>
</dbReference>
<organism evidence="2 3">
    <name type="scientific">Sulfitobacter alexandrii</name>
    <dbReference type="NCBI Taxonomy" id="1917485"/>
    <lineage>
        <taxon>Bacteria</taxon>
        <taxon>Pseudomonadati</taxon>
        <taxon>Pseudomonadota</taxon>
        <taxon>Alphaproteobacteria</taxon>
        <taxon>Rhodobacterales</taxon>
        <taxon>Roseobacteraceae</taxon>
        <taxon>Sulfitobacter</taxon>
    </lineage>
</organism>
<dbReference type="KEGG" id="suam:BOO69_16385"/>
<protein>
    <submittedName>
        <fullName evidence="2">Uncharacterized protein</fullName>
    </submittedName>
</protein>
<sequence>MKTFLIRGVPLSMQQDGWWLNAPPPPSARGRTPASRLPGWRAGLLVALIALGDAMVWQVTPGLSLAVFGVAMVLVAMVAAGRVEPGRLRVAAAGSLLSFLPLVELVQPLSFAIAVAGGSAVLAVIAGLIPAQVPRAVLRLWPLGLQQSIRDATDAVGTADGARMAGWARQAIRHWLVPILLGLVFIALLLMANPVADRWLADIAAVDPALPQAERLGFWLCLVPLVWTALRLTALRERLAAAPGARPATPRREGLINPASTARALVLFNAVFAVQTVLDLVYLYGGVGLPDGITYAEYAHRGAYPLVVTGLLAGGFALLTRRWATHDRLLRALLLVWVAQNVALVVSSLVRLDLYVGVYGLTHLRLAAGIWMALTAAGLMLIFWQVCGSRDNQWLMVRGGGMALAVVYACAFVSFDAVIARFNLSHPVTQDHSYLCGLGPSARPVIAAAEVARGHRLCPGGHRIAAPRDWREWGFRTARARNSLAVIQSKARR</sequence>
<feature type="transmembrane region" description="Helical" evidence="1">
    <location>
        <begin position="255"/>
        <end position="282"/>
    </location>
</feature>
<feature type="transmembrane region" description="Helical" evidence="1">
    <location>
        <begin position="364"/>
        <end position="383"/>
    </location>
</feature>
<feature type="transmembrane region" description="Helical" evidence="1">
    <location>
        <begin position="216"/>
        <end position="234"/>
    </location>
</feature>
<dbReference type="AlphaFoldDB" id="A0A1J0WKW5"/>
<feature type="transmembrane region" description="Helical" evidence="1">
    <location>
        <begin position="63"/>
        <end position="81"/>
    </location>
</feature>
<dbReference type="InterPro" id="IPR025291">
    <property type="entry name" value="DUF4153"/>
</dbReference>
<keyword evidence="3" id="KW-1185">Reference proteome</keyword>
<dbReference type="Proteomes" id="UP000181897">
    <property type="component" value="Chromosome"/>
</dbReference>
<name>A0A1J0WKW5_9RHOB</name>
<dbReference type="OrthoDB" id="7280060at2"/>
<dbReference type="Pfam" id="PF13687">
    <property type="entry name" value="DUF4153"/>
    <property type="match status" value="1"/>
</dbReference>
<keyword evidence="1" id="KW-0472">Membrane</keyword>
<feature type="transmembrane region" description="Helical" evidence="1">
    <location>
        <begin position="395"/>
        <end position="415"/>
    </location>
</feature>
<evidence type="ECO:0000256" key="1">
    <source>
        <dbReference type="SAM" id="Phobius"/>
    </source>
</evidence>
<keyword evidence="1" id="KW-0812">Transmembrane</keyword>
<evidence type="ECO:0000313" key="2">
    <source>
        <dbReference type="EMBL" id="APE44800.1"/>
    </source>
</evidence>
<gene>
    <name evidence="2" type="ORF">BOO69_16385</name>
</gene>
<dbReference type="STRING" id="1917485.BOO69_16385"/>
<feature type="transmembrane region" description="Helical" evidence="1">
    <location>
        <begin position="302"/>
        <end position="320"/>
    </location>
</feature>
<keyword evidence="1" id="KW-1133">Transmembrane helix</keyword>
<proteinExistence type="predicted"/>
<feature type="transmembrane region" description="Helical" evidence="1">
    <location>
        <begin position="332"/>
        <end position="352"/>
    </location>
</feature>
<accession>A0A1J0WKW5</accession>